<evidence type="ECO:0000256" key="5">
    <source>
        <dbReference type="ARBA" id="ARBA00022989"/>
    </source>
</evidence>
<evidence type="ECO:0000256" key="1">
    <source>
        <dbReference type="ARBA" id="ARBA00004141"/>
    </source>
</evidence>
<feature type="transmembrane region" description="Helical" evidence="8">
    <location>
        <begin position="378"/>
        <end position="400"/>
    </location>
</feature>
<dbReference type="InterPro" id="IPR004835">
    <property type="entry name" value="Chitin_synth"/>
</dbReference>
<evidence type="ECO:0000313" key="10">
    <source>
        <dbReference type="RefSeq" id="XP_013777931.1"/>
    </source>
</evidence>
<dbReference type="SUPFAM" id="SSF103473">
    <property type="entry name" value="MFS general substrate transporter"/>
    <property type="match status" value="1"/>
</dbReference>
<protein>
    <recommendedName>
        <fullName evidence="2">chitin synthase</fullName>
        <ecNumber evidence="2">2.4.1.16</ecNumber>
    </recommendedName>
</protein>
<keyword evidence="6 8" id="KW-0472">Membrane</keyword>
<dbReference type="EC" id="2.4.1.16" evidence="2"/>
<feature type="transmembrane region" description="Helical" evidence="8">
    <location>
        <begin position="649"/>
        <end position="669"/>
    </location>
</feature>
<feature type="transmembrane region" description="Helical" evidence="8">
    <location>
        <begin position="436"/>
        <end position="459"/>
    </location>
</feature>
<accession>A0ABM1BA70</accession>
<keyword evidence="4 8" id="KW-0812">Transmembrane</keyword>
<dbReference type="Proteomes" id="UP000694941">
    <property type="component" value="Unplaced"/>
</dbReference>
<dbReference type="Gene3D" id="3.90.550.10">
    <property type="entry name" value="Spore Coat Polysaccharide Biosynthesis Protein SpsA, Chain A"/>
    <property type="match status" value="1"/>
</dbReference>
<evidence type="ECO:0000256" key="8">
    <source>
        <dbReference type="SAM" id="Phobius"/>
    </source>
</evidence>
<dbReference type="InterPro" id="IPR036259">
    <property type="entry name" value="MFS_trans_sf"/>
</dbReference>
<dbReference type="RefSeq" id="XP_013777931.1">
    <property type="nucleotide sequence ID" value="XM_013922477.2"/>
</dbReference>
<reference evidence="10" key="1">
    <citation type="submission" date="2025-08" db="UniProtKB">
        <authorList>
            <consortium name="RefSeq"/>
        </authorList>
    </citation>
    <scope>IDENTIFICATION</scope>
    <source>
        <tissue evidence="10">Muscle</tissue>
    </source>
</reference>
<gene>
    <name evidence="10" type="primary">LOC106462542</name>
</gene>
<evidence type="ECO:0000256" key="3">
    <source>
        <dbReference type="ARBA" id="ARBA00022676"/>
    </source>
</evidence>
<evidence type="ECO:0000256" key="2">
    <source>
        <dbReference type="ARBA" id="ARBA00012543"/>
    </source>
</evidence>
<dbReference type="GeneID" id="106462542"/>
<keyword evidence="3" id="KW-0328">Glycosyltransferase</keyword>
<evidence type="ECO:0000256" key="7">
    <source>
        <dbReference type="SAM" id="MobiDB-lite"/>
    </source>
</evidence>
<feature type="region of interest" description="Disordered" evidence="7">
    <location>
        <begin position="567"/>
        <end position="588"/>
    </location>
</feature>
<dbReference type="SUPFAM" id="SSF53448">
    <property type="entry name" value="Nucleotide-diphospho-sugar transferases"/>
    <property type="match status" value="1"/>
</dbReference>
<feature type="transmembrane region" description="Helical" evidence="8">
    <location>
        <begin position="353"/>
        <end position="372"/>
    </location>
</feature>
<evidence type="ECO:0000256" key="6">
    <source>
        <dbReference type="ARBA" id="ARBA00023136"/>
    </source>
</evidence>
<dbReference type="PANTHER" id="PTHR22914">
    <property type="entry name" value="CHITIN SYNTHASE"/>
    <property type="match status" value="1"/>
</dbReference>
<evidence type="ECO:0000256" key="4">
    <source>
        <dbReference type="ARBA" id="ARBA00022692"/>
    </source>
</evidence>
<dbReference type="InterPro" id="IPR029044">
    <property type="entry name" value="Nucleotide-diphossugar_trans"/>
</dbReference>
<sequence>MAYKHPDHFEFEAHIFFDDAFVYDEENDITFMNSYVKNMINSLKSAANYSYYPDIVMALKKIETPYGGRLEWTMPGGNPLIVHLKDTRKIRQKKRWSQVMYMYYILGYKFMNSLKNKFYNMSKEDENMMEAMGDNTFILALDGDTCFQPPAVSILVDLMRRNNNLGAACGRIHPTGSGFMVWYQKFEYAIGHWLQKATEHVIGCVLCSPGCFSLFRAKALLQDNVLKTYTTKSEEPLHYVQYDQGEDRWLCTLLLQQGYKVEYSAASDAYTHCPESFKEFYTQRRRWAPSTLANILQLLSNYKKTVALNGNISYLYIMYQSLLMIGTVLGPGTIFLMLLGAMVAALQIDNWTSLWINIIPIIFFTLICFLAKNDTQVLVAQILSGVYSLLMMTVLVGTAIQMKEDGIGSPSAIFLIALTLSFVIAALIHPQEISCVFYGILYFICIPSMYLLLTVYFLINLNNVNWGTRDDQSSKAEQEKTKEKTHSLCGKRTENEEDGGIMCGLANVFKCMLCTYPKTNEQNAELLKINEKLETLMRKMEAERGTAFQRRSSVTFQSNKTVKSLSPITEEAVSEPESINNDNISDRDENPKSTWIEDTILKEGKLFKLSDKESSFFRELIDTYLFPLSKDEKKEQEVASGLIMLRNKVAFVFLMSNALFILIVFLLQLNKERLHLKWPLGVKSNITYISSTWEVKVNREYLELEPIGIVFASFFATILIIQFVAMLIHRFETFSLLMSSVKLKCCEQDKNLPHSDSLAGIATHFQRLDSLEECNETGEKQTLATRRKTIHYLHSMQEKKQESKFSAEPVMLEDIFKRRYSRVDLLDSDDPIIKSLPQKYRRRATLSQLNIRRQSLLLRSTSNTDVIGIHNIAFQNDSDEEDSIEGRSDGEDSV</sequence>
<feature type="transmembrane region" description="Helical" evidence="8">
    <location>
        <begin position="322"/>
        <end position="346"/>
    </location>
</feature>
<organism evidence="9 10">
    <name type="scientific">Limulus polyphemus</name>
    <name type="common">Atlantic horseshoe crab</name>
    <dbReference type="NCBI Taxonomy" id="6850"/>
    <lineage>
        <taxon>Eukaryota</taxon>
        <taxon>Metazoa</taxon>
        <taxon>Ecdysozoa</taxon>
        <taxon>Arthropoda</taxon>
        <taxon>Chelicerata</taxon>
        <taxon>Merostomata</taxon>
        <taxon>Xiphosura</taxon>
        <taxon>Limulidae</taxon>
        <taxon>Limulus</taxon>
    </lineage>
</organism>
<keyword evidence="9" id="KW-1185">Reference proteome</keyword>
<comment type="subcellular location">
    <subcellularLocation>
        <location evidence="1">Membrane</location>
        <topology evidence="1">Multi-pass membrane protein</topology>
    </subcellularLocation>
</comment>
<name>A0ABM1BA70_LIMPO</name>
<feature type="transmembrane region" description="Helical" evidence="8">
    <location>
        <begin position="707"/>
        <end position="728"/>
    </location>
</feature>
<dbReference type="Pfam" id="PF03142">
    <property type="entry name" value="Chitin_synth_2"/>
    <property type="match status" value="1"/>
</dbReference>
<proteinExistence type="predicted"/>
<evidence type="ECO:0000313" key="9">
    <source>
        <dbReference type="Proteomes" id="UP000694941"/>
    </source>
</evidence>
<dbReference type="CDD" id="cd04190">
    <property type="entry name" value="Chitin_synth_C"/>
    <property type="match status" value="1"/>
</dbReference>
<keyword evidence="3" id="KW-0808">Transferase</keyword>
<keyword evidence="5 8" id="KW-1133">Transmembrane helix</keyword>
<dbReference type="PANTHER" id="PTHR22914:SF42">
    <property type="entry name" value="CHITIN SYNTHASE"/>
    <property type="match status" value="1"/>
</dbReference>
<feature type="transmembrane region" description="Helical" evidence="8">
    <location>
        <begin position="412"/>
        <end position="430"/>
    </location>
</feature>